<dbReference type="Proteomes" id="UP000533306">
    <property type="component" value="Unassembled WGS sequence"/>
</dbReference>
<dbReference type="InterPro" id="IPR012349">
    <property type="entry name" value="Split_barrel_FMN-bd"/>
</dbReference>
<accession>A0A7W9VUE2</accession>
<comment type="caution">
    <text evidence="1">The sequence shown here is derived from an EMBL/GenBank/DDBJ whole genome shotgun (WGS) entry which is preliminary data.</text>
</comment>
<sequence length="150" mass="17085">MPVIITEMNRSECLGLLSSQRLGRLACCLDGQPYVVPVTFASDGNYLYGFSLTGKKIEWMRTNPRVCLQVDEFAGHGEWRSVIVDGKFEELPDRMGWKHARDHAWSLLSQHANWWEPGGLKPADENPTPHVFYRIIIENLTGRKSVTEPD</sequence>
<evidence type="ECO:0008006" key="3">
    <source>
        <dbReference type="Google" id="ProtNLM"/>
    </source>
</evidence>
<dbReference type="SUPFAM" id="SSF50475">
    <property type="entry name" value="FMN-binding split barrel"/>
    <property type="match status" value="1"/>
</dbReference>
<evidence type="ECO:0000313" key="2">
    <source>
        <dbReference type="Proteomes" id="UP000533306"/>
    </source>
</evidence>
<dbReference type="EMBL" id="JACHEU010000001">
    <property type="protein sequence ID" value="MBB6011581.1"/>
    <property type="molecule type" value="Genomic_DNA"/>
</dbReference>
<reference evidence="1 2" key="1">
    <citation type="submission" date="2020-08" db="EMBL/GenBank/DDBJ databases">
        <title>Genomic Encyclopedia of Type Strains, Phase IV (KMG-IV): sequencing the most valuable type-strain genomes for metagenomic binning, comparative biology and taxonomic classification.</title>
        <authorList>
            <person name="Goeker M."/>
        </authorList>
    </citation>
    <scope>NUCLEOTIDE SEQUENCE [LARGE SCALE GENOMIC DNA]</scope>
    <source>
        <strain evidence="1 2">DSM 11099</strain>
    </source>
</reference>
<protein>
    <recommendedName>
        <fullName evidence="3">Pyridoxamine 5'-phosphate oxidase family protein</fullName>
    </recommendedName>
</protein>
<evidence type="ECO:0000313" key="1">
    <source>
        <dbReference type="EMBL" id="MBB6011581.1"/>
    </source>
</evidence>
<organism evidence="1 2">
    <name type="scientific">Aquamicrobium lusatiense</name>
    <dbReference type="NCBI Taxonomy" id="89772"/>
    <lineage>
        <taxon>Bacteria</taxon>
        <taxon>Pseudomonadati</taxon>
        <taxon>Pseudomonadota</taxon>
        <taxon>Alphaproteobacteria</taxon>
        <taxon>Hyphomicrobiales</taxon>
        <taxon>Phyllobacteriaceae</taxon>
        <taxon>Aquamicrobium</taxon>
    </lineage>
</organism>
<dbReference type="Gene3D" id="2.30.110.10">
    <property type="entry name" value="Electron Transport, Fmn-binding Protein, Chain A"/>
    <property type="match status" value="1"/>
</dbReference>
<proteinExistence type="predicted"/>
<dbReference type="RefSeq" id="WP_183826632.1">
    <property type="nucleotide sequence ID" value="NZ_JACHEU010000001.1"/>
</dbReference>
<dbReference type="Pfam" id="PF12900">
    <property type="entry name" value="Pyridox_ox_2"/>
    <property type="match status" value="1"/>
</dbReference>
<dbReference type="InterPro" id="IPR024747">
    <property type="entry name" value="Pyridox_Oxase-rel"/>
</dbReference>
<dbReference type="AlphaFoldDB" id="A0A7W9VUE2"/>
<keyword evidence="2" id="KW-1185">Reference proteome</keyword>
<name>A0A7W9VUE2_9HYPH</name>
<gene>
    <name evidence="1" type="ORF">HNR59_000926</name>
</gene>